<protein>
    <recommendedName>
        <fullName evidence="3">Acetyltransferase</fullName>
    </recommendedName>
</protein>
<evidence type="ECO:0000313" key="1">
    <source>
        <dbReference type="EMBL" id="GGU66656.1"/>
    </source>
</evidence>
<reference evidence="2" key="1">
    <citation type="journal article" date="2019" name="Int. J. Syst. Evol. Microbiol.">
        <title>The Global Catalogue of Microorganisms (GCM) 10K type strain sequencing project: providing services to taxonomists for standard genome sequencing and annotation.</title>
        <authorList>
            <consortium name="The Broad Institute Genomics Platform"/>
            <consortium name="The Broad Institute Genome Sequencing Center for Infectious Disease"/>
            <person name="Wu L."/>
            <person name="Ma J."/>
        </authorList>
    </citation>
    <scope>NUCLEOTIDE SEQUENCE [LARGE SCALE GENOMIC DNA]</scope>
    <source>
        <strain evidence="2">JCM 3399</strain>
    </source>
</reference>
<accession>A0ABQ2V4G2</accession>
<name>A0ABQ2V4G2_9ACTN</name>
<comment type="caution">
    <text evidence="1">The sequence shown here is derived from an EMBL/GenBank/DDBJ whole genome shotgun (WGS) entry which is preliminary data.</text>
</comment>
<keyword evidence="2" id="KW-1185">Reference proteome</keyword>
<sequence length="64" mass="6616">MSRAEVAAKDAGRRRPEVAPLLVLAEGVPVGYAQYWRGDADGGGLGHGRAPQVGTLQLALACKS</sequence>
<dbReference type="EMBL" id="BMRP01000011">
    <property type="protein sequence ID" value="GGU66656.1"/>
    <property type="molecule type" value="Genomic_DNA"/>
</dbReference>
<organism evidence="1 2">
    <name type="scientific">Streptomyces albospinus</name>
    <dbReference type="NCBI Taxonomy" id="285515"/>
    <lineage>
        <taxon>Bacteria</taxon>
        <taxon>Bacillati</taxon>
        <taxon>Actinomycetota</taxon>
        <taxon>Actinomycetes</taxon>
        <taxon>Kitasatosporales</taxon>
        <taxon>Streptomycetaceae</taxon>
        <taxon>Streptomyces</taxon>
    </lineage>
</organism>
<proteinExistence type="predicted"/>
<evidence type="ECO:0000313" key="2">
    <source>
        <dbReference type="Proteomes" id="UP000654471"/>
    </source>
</evidence>
<evidence type="ECO:0008006" key="3">
    <source>
        <dbReference type="Google" id="ProtNLM"/>
    </source>
</evidence>
<gene>
    <name evidence="1" type="ORF">GCM10010211_34790</name>
</gene>
<dbReference type="Proteomes" id="UP000654471">
    <property type="component" value="Unassembled WGS sequence"/>
</dbReference>